<accession>A0A4Z0NN22</accession>
<evidence type="ECO:0000313" key="2">
    <source>
        <dbReference type="EMBL" id="TGD97787.1"/>
    </source>
</evidence>
<sequence length="117" mass="12339">MPPGHPADQRQGRAADRGAFRGRAVTCAHQHVVPDGVGHGFAAKAGTFVTLVDPAGQRPGDFVALTATDHRAMLSSVHTRRETLSRRPRRSAWRAGRGDKADGGRIVLAIASSQAAP</sequence>
<gene>
    <name evidence="2" type="ORF">EU555_19235</name>
</gene>
<feature type="region of interest" description="Disordered" evidence="1">
    <location>
        <begin position="77"/>
        <end position="99"/>
    </location>
</feature>
<evidence type="ECO:0000256" key="1">
    <source>
        <dbReference type="SAM" id="MobiDB-lite"/>
    </source>
</evidence>
<keyword evidence="3" id="KW-1185">Reference proteome</keyword>
<name>A0A4Z0NN22_9HYPH</name>
<dbReference type="Proteomes" id="UP000297535">
    <property type="component" value="Unassembled WGS sequence"/>
</dbReference>
<evidence type="ECO:0000313" key="3">
    <source>
        <dbReference type="Proteomes" id="UP000297535"/>
    </source>
</evidence>
<dbReference type="AlphaFoldDB" id="A0A4Z0NN22"/>
<protein>
    <submittedName>
        <fullName evidence="2">DUF1989 domain-containing protein</fullName>
    </submittedName>
</protein>
<dbReference type="EMBL" id="SRLB01000013">
    <property type="protein sequence ID" value="TGD97787.1"/>
    <property type="molecule type" value="Genomic_DNA"/>
</dbReference>
<reference evidence="2 3" key="1">
    <citation type="submission" date="2019-04" db="EMBL/GenBank/DDBJ databases">
        <authorList>
            <person name="Feng G."/>
            <person name="Zhu H."/>
        </authorList>
    </citation>
    <scope>NUCLEOTIDE SEQUENCE [LARGE SCALE GENOMIC DNA]</scope>
    <source>
        <strain evidence="2 3">6HR-1</strain>
    </source>
</reference>
<proteinExistence type="predicted"/>
<organism evidence="2 3">
    <name type="scientific">Methylobacterium nonmethylotrophicum</name>
    <dbReference type="NCBI Taxonomy" id="1141884"/>
    <lineage>
        <taxon>Bacteria</taxon>
        <taxon>Pseudomonadati</taxon>
        <taxon>Pseudomonadota</taxon>
        <taxon>Alphaproteobacteria</taxon>
        <taxon>Hyphomicrobiales</taxon>
        <taxon>Methylobacteriaceae</taxon>
        <taxon>Methylobacterium</taxon>
    </lineage>
</organism>
<dbReference type="OrthoDB" id="7626141at2"/>
<comment type="caution">
    <text evidence="2">The sequence shown here is derived from an EMBL/GenBank/DDBJ whole genome shotgun (WGS) entry which is preliminary data.</text>
</comment>